<organism evidence="1 2">
    <name type="scientific">candidate division KD3-62 bacterium DG_56</name>
    <dbReference type="NCBI Taxonomy" id="1704032"/>
    <lineage>
        <taxon>Bacteria</taxon>
        <taxon>candidate division KD3-62</taxon>
    </lineage>
</organism>
<evidence type="ECO:0000313" key="2">
    <source>
        <dbReference type="Proteomes" id="UP000052020"/>
    </source>
</evidence>
<dbReference type="EMBL" id="LIZY01000076">
    <property type="protein sequence ID" value="KPJ63594.1"/>
    <property type="molecule type" value="Genomic_DNA"/>
</dbReference>
<dbReference type="InterPro" id="IPR012337">
    <property type="entry name" value="RNaseH-like_sf"/>
</dbReference>
<reference evidence="1 2" key="1">
    <citation type="journal article" date="2015" name="Microbiome">
        <title>Genomic resolution of linkages in carbon, nitrogen, and sulfur cycling among widespread estuary sediment bacteria.</title>
        <authorList>
            <person name="Baker B.J."/>
            <person name="Lazar C.S."/>
            <person name="Teske A.P."/>
            <person name="Dick G.J."/>
        </authorList>
    </citation>
    <scope>NUCLEOTIDE SEQUENCE [LARGE SCALE GENOMIC DNA]</scope>
    <source>
        <strain evidence="1">DG_56</strain>
    </source>
</reference>
<protein>
    <recommendedName>
        <fullName evidence="3">Resolvase</fullName>
    </recommendedName>
</protein>
<comment type="caution">
    <text evidence="1">The sequence shown here is derived from an EMBL/GenBank/DDBJ whole genome shotgun (WGS) entry which is preliminary data.</text>
</comment>
<evidence type="ECO:0008006" key="3">
    <source>
        <dbReference type="Google" id="ProtNLM"/>
    </source>
</evidence>
<gene>
    <name evidence="1" type="ORF">AMK68_03590</name>
</gene>
<dbReference type="AlphaFoldDB" id="A0A0S7XMF4"/>
<dbReference type="SUPFAM" id="SSF53098">
    <property type="entry name" value="Ribonuclease H-like"/>
    <property type="match status" value="1"/>
</dbReference>
<sequence>MAVVASDGTVLERAVVPAESVVKAAAEYVARFGCRRIVLGNRTTAGEVSRRLAAGGITAEVVLVEEHRSTEEARRRYFREHPPRRWRRLIPRGLLTPPTPYDDYVAIILAERYLTR</sequence>
<name>A0A0S7XMF4_9BACT</name>
<accession>A0A0S7XMF4</accession>
<evidence type="ECO:0000313" key="1">
    <source>
        <dbReference type="EMBL" id="KPJ63594.1"/>
    </source>
</evidence>
<dbReference type="Proteomes" id="UP000052020">
    <property type="component" value="Unassembled WGS sequence"/>
</dbReference>
<proteinExistence type="predicted"/>